<protein>
    <submittedName>
        <fullName evidence="1">Uncharacterized protein</fullName>
    </submittedName>
</protein>
<dbReference type="Proteomes" id="UP001311915">
    <property type="component" value="Unassembled WGS sequence"/>
</dbReference>
<gene>
    <name evidence="1" type="ORF">R3W88_004374</name>
</gene>
<evidence type="ECO:0000313" key="1">
    <source>
        <dbReference type="EMBL" id="KAK4709861.1"/>
    </source>
</evidence>
<accession>A0AAV9K949</accession>
<sequence length="165" mass="18840">MSHQEIDRGQILQGRPRGILGPIPFERRQHGNHPQGGNQWEVNGNHEVGQEAREEHGNRYQRGHQTGYHYNDQGGHGGRDVGINSIETTLPTFKEECNPDAYLECESQCDRFFNINELTEVKSSCYAIAQFEGNVVTWWEYMTRSLSCSRRSSSTMAPVEKVDEI</sequence>
<dbReference type="EMBL" id="JAWPEI010000011">
    <property type="protein sequence ID" value="KAK4709861.1"/>
    <property type="molecule type" value="Genomic_DNA"/>
</dbReference>
<name>A0AAV9K949_9SOLN</name>
<proteinExistence type="predicted"/>
<reference evidence="1 2" key="1">
    <citation type="submission" date="2023-10" db="EMBL/GenBank/DDBJ databases">
        <title>Genome-Wide Identification Analysis in wild type Solanum Pinnatisectum Reveals Some Genes Defensing Phytophthora Infestans.</title>
        <authorList>
            <person name="Sun C."/>
        </authorList>
    </citation>
    <scope>NUCLEOTIDE SEQUENCE [LARGE SCALE GENOMIC DNA]</scope>
    <source>
        <strain evidence="1">LQN</strain>
        <tissue evidence="1">Leaf</tissue>
    </source>
</reference>
<comment type="caution">
    <text evidence="1">The sequence shown here is derived from an EMBL/GenBank/DDBJ whole genome shotgun (WGS) entry which is preliminary data.</text>
</comment>
<dbReference type="AlphaFoldDB" id="A0AAV9K949"/>
<keyword evidence="2" id="KW-1185">Reference proteome</keyword>
<organism evidence="1 2">
    <name type="scientific">Solanum pinnatisectum</name>
    <name type="common">tansyleaf nightshade</name>
    <dbReference type="NCBI Taxonomy" id="50273"/>
    <lineage>
        <taxon>Eukaryota</taxon>
        <taxon>Viridiplantae</taxon>
        <taxon>Streptophyta</taxon>
        <taxon>Embryophyta</taxon>
        <taxon>Tracheophyta</taxon>
        <taxon>Spermatophyta</taxon>
        <taxon>Magnoliopsida</taxon>
        <taxon>eudicotyledons</taxon>
        <taxon>Gunneridae</taxon>
        <taxon>Pentapetalae</taxon>
        <taxon>asterids</taxon>
        <taxon>lamiids</taxon>
        <taxon>Solanales</taxon>
        <taxon>Solanaceae</taxon>
        <taxon>Solanoideae</taxon>
        <taxon>Solaneae</taxon>
        <taxon>Solanum</taxon>
    </lineage>
</organism>
<evidence type="ECO:0000313" key="2">
    <source>
        <dbReference type="Proteomes" id="UP001311915"/>
    </source>
</evidence>